<name>A0A0W0EZ76_MONRR</name>
<dbReference type="Proteomes" id="UP000054988">
    <property type="component" value="Unassembled WGS sequence"/>
</dbReference>
<reference evidence="3 4" key="1">
    <citation type="submission" date="2015-12" db="EMBL/GenBank/DDBJ databases">
        <title>Draft genome sequence of Moniliophthora roreri, the causal agent of frosty pod rot of cacao.</title>
        <authorList>
            <person name="Aime M.C."/>
            <person name="Diaz-Valderrama J.R."/>
            <person name="Kijpornyongpan T."/>
            <person name="Phillips-Mora W."/>
        </authorList>
    </citation>
    <scope>NUCLEOTIDE SEQUENCE [LARGE SCALE GENOMIC DNA]</scope>
    <source>
        <strain evidence="3 4">MCA 2952</strain>
    </source>
</reference>
<feature type="signal peptide" evidence="2">
    <location>
        <begin position="1"/>
        <end position="18"/>
    </location>
</feature>
<dbReference type="EMBL" id="LATX01002435">
    <property type="protein sequence ID" value="KTB29355.1"/>
    <property type="molecule type" value="Genomic_DNA"/>
</dbReference>
<protein>
    <submittedName>
        <fullName evidence="3">Uncharacterized protein</fullName>
    </submittedName>
</protein>
<feature type="region of interest" description="Disordered" evidence="1">
    <location>
        <begin position="280"/>
        <end position="300"/>
    </location>
</feature>
<feature type="chain" id="PRO_5006901281" evidence="2">
    <location>
        <begin position="19"/>
        <end position="300"/>
    </location>
</feature>
<proteinExistence type="predicted"/>
<feature type="region of interest" description="Disordered" evidence="1">
    <location>
        <begin position="181"/>
        <end position="261"/>
    </location>
</feature>
<organism evidence="3 4">
    <name type="scientific">Moniliophthora roreri</name>
    <name type="common">Frosty pod rot fungus</name>
    <name type="synonym">Monilia roreri</name>
    <dbReference type="NCBI Taxonomy" id="221103"/>
    <lineage>
        <taxon>Eukaryota</taxon>
        <taxon>Fungi</taxon>
        <taxon>Dikarya</taxon>
        <taxon>Basidiomycota</taxon>
        <taxon>Agaricomycotina</taxon>
        <taxon>Agaricomycetes</taxon>
        <taxon>Agaricomycetidae</taxon>
        <taxon>Agaricales</taxon>
        <taxon>Marasmiineae</taxon>
        <taxon>Marasmiaceae</taxon>
        <taxon>Moniliophthora</taxon>
    </lineage>
</organism>
<accession>A0A0W0EZ76</accession>
<feature type="compositionally biased region" description="Polar residues" evidence="1">
    <location>
        <begin position="187"/>
        <end position="209"/>
    </location>
</feature>
<evidence type="ECO:0000256" key="1">
    <source>
        <dbReference type="SAM" id="MobiDB-lite"/>
    </source>
</evidence>
<evidence type="ECO:0000313" key="4">
    <source>
        <dbReference type="Proteomes" id="UP000054988"/>
    </source>
</evidence>
<feature type="compositionally biased region" description="Polar residues" evidence="1">
    <location>
        <begin position="223"/>
        <end position="250"/>
    </location>
</feature>
<comment type="caution">
    <text evidence="3">The sequence shown here is derived from an EMBL/GenBank/DDBJ whole genome shotgun (WGS) entry which is preliminary data.</text>
</comment>
<sequence>MPMSIPLQLLAHFQLVLVVPPATNPGTEVSFTLKPLPFEHAPDGDHSDSLPSLHFKSNETEEGVVIELTSSGSSNVPISYSPEPYFPHADWSLHQASDTSACHIGEWSGGLGPTSEAGKRISYVHLSKHTNKNKAGQAALPLLDDENVIQGYDLTGTRHIENMDFALDALSTSIEWSGPFLTPPHTPWSSSSATLSTDDQPEDQASTRETTADSEPLAHGQPRASTPWSSLSAALSTTNQIEGKSSTSEAITPDSDVQEKCSPGLRSLIHQQLLPRNAYAEPSSQAQAPLSMHHMQGSIF</sequence>
<dbReference type="AlphaFoldDB" id="A0A0W0EZ76"/>
<evidence type="ECO:0000313" key="3">
    <source>
        <dbReference type="EMBL" id="KTB29355.1"/>
    </source>
</evidence>
<gene>
    <name evidence="3" type="ORF">WG66_18115</name>
</gene>
<keyword evidence="2" id="KW-0732">Signal</keyword>
<evidence type="ECO:0000256" key="2">
    <source>
        <dbReference type="SAM" id="SignalP"/>
    </source>
</evidence>